<dbReference type="AlphaFoldDB" id="E4YZA6"/>
<dbReference type="Proteomes" id="UP000011014">
    <property type="component" value="Unassembled WGS sequence"/>
</dbReference>
<organism evidence="1">
    <name type="scientific">Oikopleura dioica</name>
    <name type="common">Tunicate</name>
    <dbReference type="NCBI Taxonomy" id="34765"/>
    <lineage>
        <taxon>Eukaryota</taxon>
        <taxon>Metazoa</taxon>
        <taxon>Chordata</taxon>
        <taxon>Tunicata</taxon>
        <taxon>Appendicularia</taxon>
        <taxon>Copelata</taxon>
        <taxon>Oikopleuridae</taxon>
        <taxon>Oikopleura</taxon>
    </lineage>
</organism>
<accession>E4YZA6</accession>
<evidence type="ECO:0000313" key="1">
    <source>
        <dbReference type="EMBL" id="CBY40784.1"/>
    </source>
</evidence>
<reference evidence="1" key="1">
    <citation type="journal article" date="2010" name="Science">
        <title>Plasticity of animal genome architecture unmasked by rapid evolution of a pelagic tunicate.</title>
        <authorList>
            <person name="Denoeud F."/>
            <person name="Henriet S."/>
            <person name="Mungpakdee S."/>
            <person name="Aury J.M."/>
            <person name="Da Silva C."/>
            <person name="Brinkmann H."/>
            <person name="Mikhaleva J."/>
            <person name="Olsen L.C."/>
            <person name="Jubin C."/>
            <person name="Canestro C."/>
            <person name="Bouquet J.M."/>
            <person name="Danks G."/>
            <person name="Poulain J."/>
            <person name="Campsteijn C."/>
            <person name="Adamski M."/>
            <person name="Cross I."/>
            <person name="Yadetie F."/>
            <person name="Muffato M."/>
            <person name="Louis A."/>
            <person name="Butcher S."/>
            <person name="Tsagkogeorga G."/>
            <person name="Konrad A."/>
            <person name="Singh S."/>
            <person name="Jensen M.F."/>
            <person name="Cong E.H."/>
            <person name="Eikeseth-Otteraa H."/>
            <person name="Noel B."/>
            <person name="Anthouard V."/>
            <person name="Porcel B.M."/>
            <person name="Kachouri-Lafond R."/>
            <person name="Nishino A."/>
            <person name="Ugolini M."/>
            <person name="Chourrout P."/>
            <person name="Nishida H."/>
            <person name="Aasland R."/>
            <person name="Huzurbazar S."/>
            <person name="Westhof E."/>
            <person name="Delsuc F."/>
            <person name="Lehrach H."/>
            <person name="Reinhardt R."/>
            <person name="Weissenbach J."/>
            <person name="Roy S.W."/>
            <person name="Artiguenave F."/>
            <person name="Postlethwait J.H."/>
            <person name="Manak J.R."/>
            <person name="Thompson E.M."/>
            <person name="Jaillon O."/>
            <person name="Du Pasquier L."/>
            <person name="Boudinot P."/>
            <person name="Liberles D.A."/>
            <person name="Volff J.N."/>
            <person name="Philippe H."/>
            <person name="Lenhard B."/>
            <person name="Roest Crollius H."/>
            <person name="Wincker P."/>
            <person name="Chourrout D."/>
        </authorList>
    </citation>
    <scope>NUCLEOTIDE SEQUENCE [LARGE SCALE GENOMIC DNA]</scope>
</reference>
<gene>
    <name evidence="1" type="ORF">GSOID_T00022822001</name>
</gene>
<protein>
    <submittedName>
        <fullName evidence="1">Uncharacterized protein</fullName>
    </submittedName>
</protein>
<dbReference type="EMBL" id="FN656111">
    <property type="protein sequence ID" value="CBY40784.1"/>
    <property type="molecule type" value="Genomic_DNA"/>
</dbReference>
<proteinExistence type="predicted"/>
<feature type="non-terminal residue" evidence="1">
    <location>
        <position position="1"/>
    </location>
</feature>
<sequence>SARIVAIDNERSENSQDLSTLLKIFLQLFHELNVREEMILRPESVTWSAADFVLVNLNQNFPVCIINFVKIVSSSS</sequence>
<name>E4YZA6_OIKDI</name>